<comment type="similarity">
    <text evidence="2">Belongs to the TfdA dioxygenase family.</text>
</comment>
<dbReference type="AlphaFoldDB" id="A0AAN7BAA3"/>
<sequence>MAKSQHPKPLELSGALGKFSYEETTPEIGREFLDVNIVDDVLKAENADAIIRDLAITISRRGVVFFRAQTNLTNELQKELVDRLGQLAGKPAESSVHIFPLAPVHVPEGGTPDRQISYVNSVGFKYMFDKMPNMDKRRFDAAEWHTDIQFEPVPADYTSLRVIKLPETGGDTLWASGYELYNRLSQPYRDFVDKLTVTCRADCVLMAIRNRGEKIEEGERGNPLNQGQALTAVHPVVRTNPVTGWRSIFSVGQFSKRINEVNAHESEELLKKFYSMIQDNHDLQCRFRWRNPHDIAIWDNRSAFHRATFDYMDLGERSGNRAVGIGEVPYFDPESTSKAAALGKEKPVLQHVTAANGSQNGAAPGGHHGMAAGGCSGGKGMAMNGHGHAGHQGGNGMSH</sequence>
<gene>
    <name evidence="8" type="ORF">QBC37DRAFT_417375</name>
</gene>
<comment type="cofactor">
    <cofactor evidence="1">
        <name>Fe(2+)</name>
        <dbReference type="ChEBI" id="CHEBI:29033"/>
    </cofactor>
</comment>
<dbReference type="GO" id="GO:0046872">
    <property type="term" value="F:metal ion binding"/>
    <property type="evidence" value="ECO:0007669"/>
    <property type="project" value="UniProtKB-KW"/>
</dbReference>
<dbReference type="InterPro" id="IPR003819">
    <property type="entry name" value="TauD/TfdA-like"/>
</dbReference>
<evidence type="ECO:0000256" key="1">
    <source>
        <dbReference type="ARBA" id="ARBA00001954"/>
    </source>
</evidence>
<feature type="domain" description="TauD/TfdA-like" evidence="7">
    <location>
        <begin position="22"/>
        <end position="319"/>
    </location>
</feature>
<evidence type="ECO:0000313" key="8">
    <source>
        <dbReference type="EMBL" id="KAK4216309.1"/>
    </source>
</evidence>
<evidence type="ECO:0000256" key="3">
    <source>
        <dbReference type="ARBA" id="ARBA00022723"/>
    </source>
</evidence>
<dbReference type="EMBL" id="MU858070">
    <property type="protein sequence ID" value="KAK4216309.1"/>
    <property type="molecule type" value="Genomic_DNA"/>
</dbReference>
<evidence type="ECO:0000259" key="7">
    <source>
        <dbReference type="Pfam" id="PF02668"/>
    </source>
</evidence>
<keyword evidence="3" id="KW-0479">Metal-binding</keyword>
<dbReference type="InterPro" id="IPR042098">
    <property type="entry name" value="TauD-like_sf"/>
</dbReference>
<reference evidence="8" key="1">
    <citation type="journal article" date="2023" name="Mol. Phylogenet. Evol.">
        <title>Genome-scale phylogeny and comparative genomics of the fungal order Sordariales.</title>
        <authorList>
            <person name="Hensen N."/>
            <person name="Bonometti L."/>
            <person name="Westerberg I."/>
            <person name="Brannstrom I.O."/>
            <person name="Guillou S."/>
            <person name="Cros-Aarteil S."/>
            <person name="Calhoun S."/>
            <person name="Haridas S."/>
            <person name="Kuo A."/>
            <person name="Mondo S."/>
            <person name="Pangilinan J."/>
            <person name="Riley R."/>
            <person name="LaButti K."/>
            <person name="Andreopoulos B."/>
            <person name="Lipzen A."/>
            <person name="Chen C."/>
            <person name="Yan M."/>
            <person name="Daum C."/>
            <person name="Ng V."/>
            <person name="Clum A."/>
            <person name="Steindorff A."/>
            <person name="Ohm R.A."/>
            <person name="Martin F."/>
            <person name="Silar P."/>
            <person name="Natvig D.O."/>
            <person name="Lalanne C."/>
            <person name="Gautier V."/>
            <person name="Ament-Velasquez S.L."/>
            <person name="Kruys A."/>
            <person name="Hutchinson M.I."/>
            <person name="Powell A.J."/>
            <person name="Barry K."/>
            <person name="Miller A.N."/>
            <person name="Grigoriev I.V."/>
            <person name="Debuchy R."/>
            <person name="Gladieux P."/>
            <person name="Hiltunen Thoren M."/>
            <person name="Johannesson H."/>
        </authorList>
    </citation>
    <scope>NUCLEOTIDE SEQUENCE</scope>
    <source>
        <strain evidence="8">PSN293</strain>
    </source>
</reference>
<reference evidence="8" key="2">
    <citation type="submission" date="2023-05" db="EMBL/GenBank/DDBJ databases">
        <authorList>
            <consortium name="Lawrence Berkeley National Laboratory"/>
            <person name="Steindorff A."/>
            <person name="Hensen N."/>
            <person name="Bonometti L."/>
            <person name="Westerberg I."/>
            <person name="Brannstrom I.O."/>
            <person name="Guillou S."/>
            <person name="Cros-Aarteil S."/>
            <person name="Calhoun S."/>
            <person name="Haridas S."/>
            <person name="Kuo A."/>
            <person name="Mondo S."/>
            <person name="Pangilinan J."/>
            <person name="Riley R."/>
            <person name="Labutti K."/>
            <person name="Andreopoulos B."/>
            <person name="Lipzen A."/>
            <person name="Chen C."/>
            <person name="Yanf M."/>
            <person name="Daum C."/>
            <person name="Ng V."/>
            <person name="Clum A."/>
            <person name="Ohm R."/>
            <person name="Martin F."/>
            <person name="Silar P."/>
            <person name="Natvig D."/>
            <person name="Lalanne C."/>
            <person name="Gautier V."/>
            <person name="Ament-Velasquez S.L."/>
            <person name="Kruys A."/>
            <person name="Hutchinson M.I."/>
            <person name="Powell A.J."/>
            <person name="Barry K."/>
            <person name="Miller A.N."/>
            <person name="Grigoriev I.V."/>
            <person name="Debuchy R."/>
            <person name="Gladieux P."/>
            <person name="Thoren M.H."/>
            <person name="Johannesson H."/>
        </authorList>
    </citation>
    <scope>NUCLEOTIDE SEQUENCE</scope>
    <source>
        <strain evidence="8">PSN293</strain>
    </source>
</reference>
<keyword evidence="4" id="KW-0223">Dioxygenase</keyword>
<dbReference type="GO" id="GO:0016706">
    <property type="term" value="F:2-oxoglutarate-dependent dioxygenase activity"/>
    <property type="evidence" value="ECO:0007669"/>
    <property type="project" value="TreeGrafter"/>
</dbReference>
<protein>
    <recommendedName>
        <fullName evidence="7">TauD/TfdA-like domain-containing protein</fullName>
    </recommendedName>
</protein>
<name>A0AAN7BAA3_9PEZI</name>
<dbReference type="Gene3D" id="3.60.130.10">
    <property type="entry name" value="Clavaminate synthase-like"/>
    <property type="match status" value="1"/>
</dbReference>
<organism evidence="8 9">
    <name type="scientific">Rhypophila decipiens</name>
    <dbReference type="NCBI Taxonomy" id="261697"/>
    <lineage>
        <taxon>Eukaryota</taxon>
        <taxon>Fungi</taxon>
        <taxon>Dikarya</taxon>
        <taxon>Ascomycota</taxon>
        <taxon>Pezizomycotina</taxon>
        <taxon>Sordariomycetes</taxon>
        <taxon>Sordariomycetidae</taxon>
        <taxon>Sordariales</taxon>
        <taxon>Naviculisporaceae</taxon>
        <taxon>Rhypophila</taxon>
    </lineage>
</organism>
<keyword evidence="6" id="KW-0408">Iron</keyword>
<evidence type="ECO:0000256" key="5">
    <source>
        <dbReference type="ARBA" id="ARBA00023002"/>
    </source>
</evidence>
<evidence type="ECO:0000256" key="2">
    <source>
        <dbReference type="ARBA" id="ARBA00005896"/>
    </source>
</evidence>
<proteinExistence type="inferred from homology"/>
<dbReference type="PANTHER" id="PTHR30468:SF10">
    <property type="entry name" value="TAUD_TFDA-LIKE DOMAIN-CONTAINING PROTEIN"/>
    <property type="match status" value="1"/>
</dbReference>
<dbReference type="Pfam" id="PF02668">
    <property type="entry name" value="TauD"/>
    <property type="match status" value="1"/>
</dbReference>
<evidence type="ECO:0000256" key="6">
    <source>
        <dbReference type="ARBA" id="ARBA00023004"/>
    </source>
</evidence>
<dbReference type="InterPro" id="IPR051323">
    <property type="entry name" value="AtsK-like"/>
</dbReference>
<dbReference type="GO" id="GO:0005737">
    <property type="term" value="C:cytoplasm"/>
    <property type="evidence" value="ECO:0007669"/>
    <property type="project" value="TreeGrafter"/>
</dbReference>
<keyword evidence="9" id="KW-1185">Reference proteome</keyword>
<keyword evidence="5" id="KW-0560">Oxidoreductase</keyword>
<evidence type="ECO:0000313" key="9">
    <source>
        <dbReference type="Proteomes" id="UP001301769"/>
    </source>
</evidence>
<dbReference type="Proteomes" id="UP001301769">
    <property type="component" value="Unassembled WGS sequence"/>
</dbReference>
<dbReference type="PANTHER" id="PTHR30468">
    <property type="entry name" value="ALPHA-KETOGLUTARATE-DEPENDENT SULFONATE DIOXYGENASE"/>
    <property type="match status" value="1"/>
</dbReference>
<accession>A0AAN7BAA3</accession>
<comment type="caution">
    <text evidence="8">The sequence shown here is derived from an EMBL/GenBank/DDBJ whole genome shotgun (WGS) entry which is preliminary data.</text>
</comment>
<evidence type="ECO:0000256" key="4">
    <source>
        <dbReference type="ARBA" id="ARBA00022964"/>
    </source>
</evidence>
<dbReference type="SUPFAM" id="SSF51197">
    <property type="entry name" value="Clavaminate synthase-like"/>
    <property type="match status" value="1"/>
</dbReference>